<dbReference type="GO" id="GO:0003924">
    <property type="term" value="F:GTPase activity"/>
    <property type="evidence" value="ECO:0007669"/>
    <property type="project" value="InterPro"/>
</dbReference>
<evidence type="ECO:0000256" key="7">
    <source>
        <dbReference type="ARBA" id="ARBA00044105"/>
    </source>
</evidence>
<keyword evidence="2 10" id="KW-0396">Initiation factor</keyword>
<dbReference type="GO" id="GO:0005525">
    <property type="term" value="F:GTP binding"/>
    <property type="evidence" value="ECO:0007669"/>
    <property type="project" value="UniProtKB-KW"/>
</dbReference>
<dbReference type="FunFam" id="3.40.50.300:FF:002697">
    <property type="entry name" value="Translation initiation factor IF-2, putative"/>
    <property type="match status" value="1"/>
</dbReference>
<dbReference type="AlphaFoldDB" id="G0TYD1"/>
<gene>
    <name evidence="10" type="ORF">TVY486_0703120</name>
</gene>
<dbReference type="VEuPathDB" id="TriTrypDB:TvY486_0703120"/>
<dbReference type="InterPro" id="IPR000795">
    <property type="entry name" value="T_Tr_GTP-bd_dom"/>
</dbReference>
<comment type="similarity">
    <text evidence="1">Belongs to the TRAFAC class translation factor GTPase superfamily. Classic translation factor GTPase family. IF-2 subfamily.</text>
</comment>
<dbReference type="SUPFAM" id="SSF52156">
    <property type="entry name" value="Initiation factor IF2/eIF5b, domain 3"/>
    <property type="match status" value="1"/>
</dbReference>
<feature type="compositionally biased region" description="Basic residues" evidence="8">
    <location>
        <begin position="122"/>
        <end position="135"/>
    </location>
</feature>
<comment type="function">
    <text evidence="6">One of the essential components for the initiation of protein synthesis. Protects formylmethionyl-tRNA from spontaneous hydrolysis and promotes its binding to the 30S ribosomal subunits. Also involved in the hydrolysis of GTP during the formation of the 70S ribosomal complex.</text>
</comment>
<dbReference type="PANTHER" id="PTHR43381:SF5">
    <property type="entry name" value="TR-TYPE G DOMAIN-CONTAINING PROTEIN"/>
    <property type="match status" value="1"/>
</dbReference>
<evidence type="ECO:0000256" key="6">
    <source>
        <dbReference type="ARBA" id="ARBA00025162"/>
    </source>
</evidence>
<sequence>MLRCHSGLRRVVCADAFVSFSFLYAPYRWQSQSSRGQPGLHWQEGVVDPRYSSQGDMRKFNPDTVAHYVKATIQNDRREMGLGEVYDWHEFAKDAVYIPTRSGPLWVGSDDPRCAKFMRRRAKMHKNPQQKARPKPKADPAKALEDHPLREYFTTASNLHDPLSIANNLHRAGLIREYDIKFTAAKVSYTPRPPVVAIMGHVDHGKTTLLDYLRKTNVASLEAGGITQNIGAFQVNTPGSGVVTFIDTPGHAAFTAMREVGASVNDLIVLVVSAVDGVQPQTKEVLEIAQKSGVPFVVACTKIDRHPQVDAVKQQLRECDVELEEDGGDTQFVPVCARDGRGIPELLEAIALQAELCEIGTPNPSRCEVTVIESKGSGATSEVAGVVRCGKVRPGQVLVAGMTYAVVRKVVDEHGQALQEAGPSTPVVLHGFRVHPKPGSVLMQVSSEAHAQKFYLFMKEVYQTEGRREDYLQLLNQEQQGMMYARKPDNNLVRTYSTQAFVLSCKAATFGMLQALMKSIYELPRLEGISTEIKVSEVGGLKDYDVALIGSSGQPGCVLIYGECKDTNTLDVPNHVRVVRFNVLYHGLEELKETLVGALPKVKKTRVTAEAECLQVFRASQAGKNGNAAGLRVTRGTLVASHLTFRVLRKGPILGDMGGSSKLAGGSDDAGPGDGRSVVYEGQIKELRRYKDLVPSVELGLECGAIMQDEFQFRPGDILQQYETYEESRDVTAEYEKAALREKIMREMAAAEAQVDTEGSVGDDKAEAIS</sequence>
<evidence type="ECO:0000313" key="10">
    <source>
        <dbReference type="EMBL" id="CCC48978.1"/>
    </source>
</evidence>
<dbReference type="InterPro" id="IPR036925">
    <property type="entry name" value="TIF_IF2_dom3_sf"/>
</dbReference>
<dbReference type="PROSITE" id="PS01176">
    <property type="entry name" value="IF2"/>
    <property type="match status" value="1"/>
</dbReference>
<evidence type="ECO:0000256" key="1">
    <source>
        <dbReference type="ARBA" id="ARBA00007733"/>
    </source>
</evidence>
<keyword evidence="4" id="KW-0648">Protein biosynthesis</keyword>
<feature type="region of interest" description="Disordered" evidence="8">
    <location>
        <begin position="122"/>
        <end position="142"/>
    </location>
</feature>
<dbReference type="OMA" id="DHPLREY"/>
<dbReference type="InterPro" id="IPR044145">
    <property type="entry name" value="IF2_II"/>
</dbReference>
<organism evidence="10">
    <name type="scientific">Trypanosoma vivax (strain Y486)</name>
    <dbReference type="NCBI Taxonomy" id="1055687"/>
    <lineage>
        <taxon>Eukaryota</taxon>
        <taxon>Discoba</taxon>
        <taxon>Euglenozoa</taxon>
        <taxon>Kinetoplastea</taxon>
        <taxon>Metakinetoplastina</taxon>
        <taxon>Trypanosomatida</taxon>
        <taxon>Trypanosomatidae</taxon>
        <taxon>Trypanosoma</taxon>
        <taxon>Duttonella</taxon>
    </lineage>
</organism>
<reference evidence="10" key="1">
    <citation type="journal article" date="2012" name="Proc. Natl. Acad. Sci. U.S.A.">
        <title>Antigenic diversity is generated by distinct evolutionary mechanisms in African trypanosome species.</title>
        <authorList>
            <person name="Jackson A.P."/>
            <person name="Berry A."/>
            <person name="Aslett M."/>
            <person name="Allison H.C."/>
            <person name="Burton P."/>
            <person name="Vavrova-Anderson J."/>
            <person name="Brown R."/>
            <person name="Browne H."/>
            <person name="Corton N."/>
            <person name="Hauser H."/>
            <person name="Gamble J."/>
            <person name="Gilderthorp R."/>
            <person name="Marcello L."/>
            <person name="McQuillan J."/>
            <person name="Otto T.D."/>
            <person name="Quail M.A."/>
            <person name="Sanders M.J."/>
            <person name="van Tonder A."/>
            <person name="Ginger M.L."/>
            <person name="Field M.C."/>
            <person name="Barry J.D."/>
            <person name="Hertz-Fowler C."/>
            <person name="Berriman M."/>
        </authorList>
    </citation>
    <scope>NUCLEOTIDE SEQUENCE</scope>
    <source>
        <strain evidence="10">Y486</strain>
    </source>
</reference>
<proteinExistence type="inferred from homology"/>
<keyword evidence="3" id="KW-0547">Nucleotide-binding</keyword>
<dbReference type="Gene3D" id="3.40.50.300">
    <property type="entry name" value="P-loop containing nucleotide triphosphate hydrolases"/>
    <property type="match status" value="1"/>
</dbReference>
<dbReference type="CDD" id="cd03692">
    <property type="entry name" value="mtIF2_IVc"/>
    <property type="match status" value="1"/>
</dbReference>
<dbReference type="InterPro" id="IPR015760">
    <property type="entry name" value="TIF_IF2"/>
</dbReference>
<accession>G0TYD1</accession>
<dbReference type="InterPro" id="IPR053905">
    <property type="entry name" value="EF-G-like_DII"/>
</dbReference>
<protein>
    <recommendedName>
        <fullName evidence="7">Translation initiation factor IF-2, chloroplastic</fullName>
    </recommendedName>
</protein>
<evidence type="ECO:0000259" key="9">
    <source>
        <dbReference type="PROSITE" id="PS51722"/>
    </source>
</evidence>
<dbReference type="PROSITE" id="PS51722">
    <property type="entry name" value="G_TR_2"/>
    <property type="match status" value="1"/>
</dbReference>
<evidence type="ECO:0000256" key="4">
    <source>
        <dbReference type="ARBA" id="ARBA00022917"/>
    </source>
</evidence>
<feature type="region of interest" description="Disordered" evidence="8">
    <location>
        <begin position="751"/>
        <end position="770"/>
    </location>
</feature>
<feature type="domain" description="Tr-type G" evidence="9">
    <location>
        <begin position="191"/>
        <end position="363"/>
    </location>
</feature>
<dbReference type="Pfam" id="PF00009">
    <property type="entry name" value="GTP_EFTU"/>
    <property type="match status" value="1"/>
</dbReference>
<dbReference type="Pfam" id="PF22042">
    <property type="entry name" value="EF-G_D2"/>
    <property type="match status" value="1"/>
</dbReference>
<keyword evidence="5" id="KW-0342">GTP-binding</keyword>
<dbReference type="NCBIfam" id="TIGR00231">
    <property type="entry name" value="small_GTP"/>
    <property type="match status" value="1"/>
</dbReference>
<dbReference type="InterPro" id="IPR005225">
    <property type="entry name" value="Small_GTP-bd"/>
</dbReference>
<dbReference type="SUPFAM" id="SSF52540">
    <property type="entry name" value="P-loop containing nucleoside triphosphate hydrolases"/>
    <property type="match status" value="1"/>
</dbReference>
<dbReference type="InterPro" id="IPR027417">
    <property type="entry name" value="P-loop_NTPase"/>
</dbReference>
<dbReference type="GO" id="GO:0005737">
    <property type="term" value="C:cytoplasm"/>
    <property type="evidence" value="ECO:0007669"/>
    <property type="project" value="TreeGrafter"/>
</dbReference>
<dbReference type="SUPFAM" id="SSF50447">
    <property type="entry name" value="Translation proteins"/>
    <property type="match status" value="2"/>
</dbReference>
<evidence type="ECO:0000256" key="5">
    <source>
        <dbReference type="ARBA" id="ARBA00023134"/>
    </source>
</evidence>
<dbReference type="EMBL" id="HE573023">
    <property type="protein sequence ID" value="CCC48978.1"/>
    <property type="molecule type" value="Genomic_DNA"/>
</dbReference>
<dbReference type="Gene3D" id="2.40.30.10">
    <property type="entry name" value="Translation factors"/>
    <property type="match status" value="2"/>
</dbReference>
<name>G0TYD1_TRYVY</name>
<dbReference type="PANTHER" id="PTHR43381">
    <property type="entry name" value="TRANSLATION INITIATION FACTOR IF-2-RELATED"/>
    <property type="match status" value="1"/>
</dbReference>
<dbReference type="InterPro" id="IPR000178">
    <property type="entry name" value="TF_IF2_bacterial-like"/>
</dbReference>
<dbReference type="CDD" id="cd03702">
    <property type="entry name" value="IF2_mtIF2_II"/>
    <property type="match status" value="1"/>
</dbReference>
<evidence type="ECO:0000256" key="2">
    <source>
        <dbReference type="ARBA" id="ARBA00022540"/>
    </source>
</evidence>
<dbReference type="InterPro" id="IPR009000">
    <property type="entry name" value="Transl_B-barrel_sf"/>
</dbReference>
<dbReference type="GO" id="GO:0003743">
    <property type="term" value="F:translation initiation factor activity"/>
    <property type="evidence" value="ECO:0007669"/>
    <property type="project" value="UniProtKB-KW"/>
</dbReference>
<evidence type="ECO:0000256" key="3">
    <source>
        <dbReference type="ARBA" id="ARBA00022741"/>
    </source>
</evidence>
<dbReference type="CDD" id="cd01887">
    <property type="entry name" value="IF2_eIF5B"/>
    <property type="match status" value="1"/>
</dbReference>
<evidence type="ECO:0000256" key="8">
    <source>
        <dbReference type="SAM" id="MobiDB-lite"/>
    </source>
</evidence>